<protein>
    <recommendedName>
        <fullName evidence="2">Exostosin GT47 domain-containing protein</fullName>
    </recommendedName>
</protein>
<organism evidence="1">
    <name type="scientific">marine metagenome</name>
    <dbReference type="NCBI Taxonomy" id="408172"/>
    <lineage>
        <taxon>unclassified sequences</taxon>
        <taxon>metagenomes</taxon>
        <taxon>ecological metagenomes</taxon>
    </lineage>
</organism>
<name>A0A382C3K3_9ZZZZ</name>
<accession>A0A382C3K3</accession>
<sequence>MNKFSHLHDGERIFFCKTDYIQTIANVPSAFDITSSIPHDVILITGNSDHVIDDRHVRNKPQNVIKWFCGNKHSQSDELTIIPIGVENSVKCKIGIEHGYVWDHAPEKHKILSELRPKEPTKLVYANFTVCPSSRHASRSEWKSIALESDHITWSEGDLKYAEYCDHILDHEAVLCPLGNIHVPENDNHRIYEVLYAGRIPIIHQQELYKKLYHKYPVILIPTDEKDTPRFDIIKDEKFMRSEIDRVKSTKYDDKYLKFSYWKDLILSEKEKLN</sequence>
<reference evidence="1" key="1">
    <citation type="submission" date="2018-05" db="EMBL/GenBank/DDBJ databases">
        <authorList>
            <person name="Lanie J.A."/>
            <person name="Ng W.-L."/>
            <person name="Kazmierczak K.M."/>
            <person name="Andrzejewski T.M."/>
            <person name="Davidsen T.M."/>
            <person name="Wayne K.J."/>
            <person name="Tettelin H."/>
            <person name="Glass J.I."/>
            <person name="Rusch D."/>
            <person name="Podicherti R."/>
            <person name="Tsui H.-C.T."/>
            <person name="Winkler M.E."/>
        </authorList>
    </citation>
    <scope>NUCLEOTIDE SEQUENCE</scope>
</reference>
<proteinExistence type="predicted"/>
<dbReference type="AlphaFoldDB" id="A0A382C3K3"/>
<evidence type="ECO:0008006" key="2">
    <source>
        <dbReference type="Google" id="ProtNLM"/>
    </source>
</evidence>
<dbReference type="EMBL" id="UINC01032357">
    <property type="protein sequence ID" value="SVB19883.1"/>
    <property type="molecule type" value="Genomic_DNA"/>
</dbReference>
<evidence type="ECO:0000313" key="1">
    <source>
        <dbReference type="EMBL" id="SVB19883.1"/>
    </source>
</evidence>
<gene>
    <name evidence="1" type="ORF">METZ01_LOCUS172737</name>
</gene>